<keyword evidence="2" id="KW-0677">Repeat</keyword>
<comment type="similarity">
    <text evidence="1">Belongs to the PPR family. P subfamily.</text>
</comment>
<dbReference type="Pfam" id="PF12854">
    <property type="entry name" value="PPR_1"/>
    <property type="match status" value="1"/>
</dbReference>
<feature type="repeat" description="PPR" evidence="4">
    <location>
        <begin position="1624"/>
        <end position="1658"/>
    </location>
</feature>
<dbReference type="SUPFAM" id="SSF56219">
    <property type="entry name" value="DNase I-like"/>
    <property type="match status" value="1"/>
</dbReference>
<feature type="compositionally biased region" description="Low complexity" evidence="5">
    <location>
        <begin position="1394"/>
        <end position="1404"/>
    </location>
</feature>
<dbReference type="SUPFAM" id="SSF56672">
    <property type="entry name" value="DNA/RNA polymerases"/>
    <property type="match status" value="1"/>
</dbReference>
<feature type="repeat" description="PPR" evidence="4">
    <location>
        <begin position="1799"/>
        <end position="1833"/>
    </location>
</feature>
<dbReference type="Proteomes" id="UP000007015">
    <property type="component" value="Chromosome 3"/>
</dbReference>
<keyword evidence="12" id="KW-1185">Reference proteome</keyword>
<evidence type="ECO:0000259" key="8">
    <source>
        <dbReference type="Pfam" id="PF13456"/>
    </source>
</evidence>
<sequence length="1874" mass="214391">MVQNRIGLRRCFTVNGVGKGGGLALFWDESMNVVLKSYNSRHIDVLITELDCCTWRATFLYGEPRAQDRHLMWSLLRRIRSNSGDPWLMIGDFNEAMWQTEHKSHRKRSESQMRDFREVLSECDLHDIGFQGAPWTFCNMQREGRNVKVRLDRGVASPAWSSRFPQAVITHLTTPSSDHAPLLLEREETTLARPMKIMRYEEVWERESSLPEVIQEAWTMGADASTLGDINDKMKVTMTKLVSWSKDKIGNVRKKIKDLREKLGELRNIGLLDTDNEVHSVKKELEEMLHREEIWWKQRSRITWLKEGDLNTRYFHLKASWRAKKNKIKKLKKNDGSTTMNKKEMKEISRSFFQQLYTKDDNLNPVNLLNMFHEKISEQMNADLIKPFTDEEISDALFQIGPLKAPGPDGFPARFLQRNWGLLKGEVIAAVRNFFEDEVMQEGVNDTVIVMIPKKNLAEDMKDFRPISLCNVVYKVVAKCLVNRMRPMLQEIISEAQSAFIPGRLITDNALIAFECFHSIKNCKRENQNFCALKLDLSKAYDRVDWEFLNGVMERLGFCDKWRRWIMMVYQISWKDTKQMASSSLSGFAGQHQEFRICCSRMTVFYSSKRSEFCPQERQDEIKSALQVHSSTFEEKYLGLPTPDGRMKAEQFQPINDKLSKRMSDWNEKYMSSGAKEVLIKSVAQALPTYIMGVFKMTDKFCDDYTRMVRNFWWGHDNGERKVHWIAWEKILYPKSHGGLGFRDMKCFNQALLARQAWRLLTSPDSLCARVFKAKYYPNGNLVDTAFPTVSSSVWKGIQHGLDLLKQGTIWRVGNGHNIKIWRHKWVPHGEHINVLEKKGRNRLIYVNELINEENRCWNETLVRHVLKEEDANEVLKIRLPNHQMDDFPAWHHEKSGLFTVKSAYKLAWNLSGKGVVQSSSSTATSGERKIWSRVWNAKVQAKVKIFIWKLAQDKLPTWENKRRRKIEMNGTCPVCGTKGENSYHATVECTKARALREALRAVWHLPGEDNFLWTGPDWLLILLDGVNEEQRTHIMYMLWRAWYLRNDLIHGDGRCSIAGSVSFLTSYEEVLLPNRQMPDDIKGKKPMYSEGQKEKHMAEKQSSGWIAPPDGAAKINVDAGFRMETGEASAGIVIRDCRGLILLAACKTLHPCSSAEQAEALASLEGIRCALQWIHMPVILETDNAEVVARLKTKHSSRSVWEGVIMEAKAAMQGLQAVEVAHIKRDSNKVAHTLAQMALSSGNCLEWRLCAPAEILELLNQEYIDGLLILVGSDRRCSLRVGPYLVMFGPILPGPCGFAALRPSPYQPSPLPRGSRYPVSSPGSLFLPLRPPPFVSHSGGRLSATRFSTTGFDLPDWFRNPKDDGSCAGLDDEEDDIFVLPTEPNVSDERRSQSSTSRSLSIRPGFPATASHEDAEFEADIDEVSRILSARFASPEAIMIAMDCCSVRVTGCLVDKILTRFSNDWVAAFGFFMWVGTQGGYCHCADSYDLMVDILGKFKQFDLMWGLINQMVEVGGLMSLMTMTKVMRRLAGASRWTEAIDAFHKMDRFGVVKDTKAMNVLLDTLCKERSVKRARGVFQELRGTIPPDENSFNTLVHGWCKARMLKEALDTMEEMKQHGFSPSVVTYTSLVEAYCMEKDFQTVYALLDEMRKRRCPPNVVTYTILMHALGKAGRTREALDTFDKLKEDGVAPDASFYNSLIYILGRAGRLEDAYSVVEEMRTTGIAPNVTTFNTLISAACDHSQAENALKLLVKMEEQSCNPDIKTYTPLLKLCCKRQWVKILLFLVCHMFRKDISPDFSTYTLLVSWLCRNGKVAQSCLFLEEMVSKGFAPKQETFDLVMEKLEKRNLQSVYKKIQVLRTQVTNLKHMESFQ</sequence>
<proteinExistence type="inferred from homology"/>
<feature type="domain" description="RNase H type-1" evidence="8">
    <location>
        <begin position="1117"/>
        <end position="1239"/>
    </location>
</feature>
<dbReference type="GO" id="GO:0004523">
    <property type="term" value="F:RNA-DNA hybrid ribonuclease activity"/>
    <property type="evidence" value="ECO:0007669"/>
    <property type="project" value="InterPro"/>
</dbReference>
<feature type="domain" description="Reverse transcriptase" evidence="6">
    <location>
        <begin position="452"/>
        <end position="579"/>
    </location>
</feature>
<dbReference type="InterPro" id="IPR000477">
    <property type="entry name" value="RT_dom"/>
</dbReference>
<evidence type="ECO:0000256" key="3">
    <source>
        <dbReference type="ARBA" id="ARBA00022946"/>
    </source>
</evidence>
<feature type="repeat" description="PPR" evidence="4">
    <location>
        <begin position="1589"/>
        <end position="1623"/>
    </location>
</feature>
<dbReference type="InterPro" id="IPR036691">
    <property type="entry name" value="Endo/exonu/phosph_ase_sf"/>
</dbReference>
<dbReference type="GO" id="GO:0003676">
    <property type="term" value="F:nucleic acid binding"/>
    <property type="evidence" value="ECO:0007669"/>
    <property type="project" value="InterPro"/>
</dbReference>
<dbReference type="Pfam" id="PF00078">
    <property type="entry name" value="RVT_1"/>
    <property type="match status" value="1"/>
</dbReference>
<evidence type="ECO:0000313" key="11">
    <source>
        <dbReference type="EMBL" id="EEC76169.1"/>
    </source>
</evidence>
<gene>
    <name evidence="11" type="ORF">OsI_13484</name>
</gene>
<dbReference type="InterPro" id="IPR005135">
    <property type="entry name" value="Endo/exonuclease/phosphatase"/>
</dbReference>
<organism evidence="11 12">
    <name type="scientific">Oryza sativa subsp. indica</name>
    <name type="common">Rice</name>
    <dbReference type="NCBI Taxonomy" id="39946"/>
    <lineage>
        <taxon>Eukaryota</taxon>
        <taxon>Viridiplantae</taxon>
        <taxon>Streptophyta</taxon>
        <taxon>Embryophyta</taxon>
        <taxon>Tracheophyta</taxon>
        <taxon>Spermatophyta</taxon>
        <taxon>Magnoliopsida</taxon>
        <taxon>Liliopsida</taxon>
        <taxon>Poales</taxon>
        <taxon>Poaceae</taxon>
        <taxon>BOP clade</taxon>
        <taxon>Oryzoideae</taxon>
        <taxon>Oryzeae</taxon>
        <taxon>Oryzinae</taxon>
        <taxon>Oryza</taxon>
        <taxon>Oryza sativa</taxon>
    </lineage>
</organism>
<accession>B8AJV1</accession>
<dbReference type="Gene3D" id="1.25.40.10">
    <property type="entry name" value="Tetratricopeptide repeat domain"/>
    <property type="match status" value="3"/>
</dbReference>
<feature type="repeat" description="PPR" evidence="4">
    <location>
        <begin position="1694"/>
        <end position="1728"/>
    </location>
</feature>
<dbReference type="OMA" id="EQRTHIM"/>
<dbReference type="Gramene" id="BGIOSGA013547-TA">
    <property type="protein sequence ID" value="BGIOSGA013547-PA"/>
    <property type="gene ID" value="BGIOSGA013547"/>
</dbReference>
<reference evidence="11 12" key="1">
    <citation type="journal article" date="2005" name="PLoS Biol.">
        <title>The genomes of Oryza sativa: a history of duplications.</title>
        <authorList>
            <person name="Yu J."/>
            <person name="Wang J."/>
            <person name="Lin W."/>
            <person name="Li S."/>
            <person name="Li H."/>
            <person name="Zhou J."/>
            <person name="Ni P."/>
            <person name="Dong W."/>
            <person name="Hu S."/>
            <person name="Zeng C."/>
            <person name="Zhang J."/>
            <person name="Zhang Y."/>
            <person name="Li R."/>
            <person name="Xu Z."/>
            <person name="Li S."/>
            <person name="Li X."/>
            <person name="Zheng H."/>
            <person name="Cong L."/>
            <person name="Lin L."/>
            <person name="Yin J."/>
            <person name="Geng J."/>
            <person name="Li G."/>
            <person name="Shi J."/>
            <person name="Liu J."/>
            <person name="Lv H."/>
            <person name="Li J."/>
            <person name="Wang J."/>
            <person name="Deng Y."/>
            <person name="Ran L."/>
            <person name="Shi X."/>
            <person name="Wang X."/>
            <person name="Wu Q."/>
            <person name="Li C."/>
            <person name="Ren X."/>
            <person name="Wang J."/>
            <person name="Wang X."/>
            <person name="Li D."/>
            <person name="Liu D."/>
            <person name="Zhang X."/>
            <person name="Ji Z."/>
            <person name="Zhao W."/>
            <person name="Sun Y."/>
            <person name="Zhang Z."/>
            <person name="Bao J."/>
            <person name="Han Y."/>
            <person name="Dong L."/>
            <person name="Ji J."/>
            <person name="Chen P."/>
            <person name="Wu S."/>
            <person name="Liu J."/>
            <person name="Xiao Y."/>
            <person name="Bu D."/>
            <person name="Tan J."/>
            <person name="Yang L."/>
            <person name="Ye C."/>
            <person name="Zhang J."/>
            <person name="Xu J."/>
            <person name="Zhou Y."/>
            <person name="Yu Y."/>
            <person name="Zhang B."/>
            <person name="Zhuang S."/>
            <person name="Wei H."/>
            <person name="Liu B."/>
            <person name="Lei M."/>
            <person name="Yu H."/>
            <person name="Li Y."/>
            <person name="Xu H."/>
            <person name="Wei S."/>
            <person name="He X."/>
            <person name="Fang L."/>
            <person name="Zhang Z."/>
            <person name="Zhang Y."/>
            <person name="Huang X."/>
            <person name="Su Z."/>
            <person name="Tong W."/>
            <person name="Li J."/>
            <person name="Tong Z."/>
            <person name="Li S."/>
            <person name="Ye J."/>
            <person name="Wang L."/>
            <person name="Fang L."/>
            <person name="Lei T."/>
            <person name="Chen C."/>
            <person name="Chen H."/>
            <person name="Xu Z."/>
            <person name="Li H."/>
            <person name="Huang H."/>
            <person name="Zhang F."/>
            <person name="Xu H."/>
            <person name="Li N."/>
            <person name="Zhao C."/>
            <person name="Li S."/>
            <person name="Dong L."/>
            <person name="Huang Y."/>
            <person name="Li L."/>
            <person name="Xi Y."/>
            <person name="Qi Q."/>
            <person name="Li W."/>
            <person name="Zhang B."/>
            <person name="Hu W."/>
            <person name="Zhang Y."/>
            <person name="Tian X."/>
            <person name="Jiao Y."/>
            <person name="Liang X."/>
            <person name="Jin J."/>
            <person name="Gao L."/>
            <person name="Zheng W."/>
            <person name="Hao B."/>
            <person name="Liu S."/>
            <person name="Wang W."/>
            <person name="Yuan L."/>
            <person name="Cao M."/>
            <person name="McDermott J."/>
            <person name="Samudrala R."/>
            <person name="Wang J."/>
            <person name="Wong G.K."/>
            <person name="Yang H."/>
        </authorList>
    </citation>
    <scope>NUCLEOTIDE SEQUENCE [LARGE SCALE GENOMIC DNA]</scope>
    <source>
        <strain evidence="12">cv. 93-11</strain>
    </source>
</reference>
<dbReference type="NCBIfam" id="TIGR00756">
    <property type="entry name" value="PPR"/>
    <property type="match status" value="6"/>
</dbReference>
<dbReference type="PROSITE" id="PS51375">
    <property type="entry name" value="PPR"/>
    <property type="match status" value="6"/>
</dbReference>
<evidence type="ECO:0000256" key="1">
    <source>
        <dbReference type="ARBA" id="ARBA00007626"/>
    </source>
</evidence>
<evidence type="ECO:0000259" key="9">
    <source>
        <dbReference type="Pfam" id="PF13966"/>
    </source>
</evidence>
<dbReference type="Pfam" id="PF17177">
    <property type="entry name" value="PPR_long"/>
    <property type="match status" value="1"/>
</dbReference>
<evidence type="ECO:0000259" key="7">
    <source>
        <dbReference type="Pfam" id="PF03372"/>
    </source>
</evidence>
<dbReference type="InterPro" id="IPR044730">
    <property type="entry name" value="RNase_H-like_dom_plant"/>
</dbReference>
<dbReference type="Gene3D" id="3.30.420.10">
    <property type="entry name" value="Ribonuclease H-like superfamily/Ribonuclease H"/>
    <property type="match status" value="1"/>
</dbReference>
<dbReference type="PANTHER" id="PTHR47447">
    <property type="entry name" value="OS03G0856100 PROTEIN"/>
    <property type="match status" value="1"/>
</dbReference>
<dbReference type="InterPro" id="IPR043502">
    <property type="entry name" value="DNA/RNA_pol_sf"/>
</dbReference>
<feature type="repeat" description="PPR" evidence="4">
    <location>
        <begin position="1659"/>
        <end position="1693"/>
    </location>
</feature>
<dbReference type="SUPFAM" id="SSF53098">
    <property type="entry name" value="Ribonuclease H-like"/>
    <property type="match status" value="1"/>
</dbReference>
<evidence type="ECO:0000256" key="5">
    <source>
        <dbReference type="SAM" id="MobiDB-lite"/>
    </source>
</evidence>
<evidence type="ECO:0000259" key="6">
    <source>
        <dbReference type="Pfam" id="PF00078"/>
    </source>
</evidence>
<feature type="domain" description="PROP1-like PPR" evidence="10">
    <location>
        <begin position="1676"/>
        <end position="1843"/>
    </location>
</feature>
<evidence type="ECO:0000259" key="10">
    <source>
        <dbReference type="Pfam" id="PF17177"/>
    </source>
</evidence>
<dbReference type="Pfam" id="PF13041">
    <property type="entry name" value="PPR_2"/>
    <property type="match status" value="1"/>
</dbReference>
<dbReference type="PANTHER" id="PTHR47447:SF28">
    <property type="entry name" value="PENTACOTRIPEPTIDE-REPEAT REGION OF PRORP DOMAIN-CONTAINING PROTEIN"/>
    <property type="match status" value="1"/>
</dbReference>
<dbReference type="HOGENOM" id="CLU_236358_0_0_1"/>
<name>B8AJV1_ORYSI</name>
<dbReference type="InterPro" id="IPR033443">
    <property type="entry name" value="PROP1-like_PPR_dom"/>
</dbReference>
<dbReference type="Pfam" id="PF03372">
    <property type="entry name" value="Exo_endo_phos"/>
    <property type="match status" value="1"/>
</dbReference>
<dbReference type="InterPro" id="IPR012337">
    <property type="entry name" value="RNaseH-like_sf"/>
</dbReference>
<dbReference type="InterPro" id="IPR002885">
    <property type="entry name" value="PPR_rpt"/>
</dbReference>
<dbReference type="Pfam" id="PF13456">
    <property type="entry name" value="RVT_3"/>
    <property type="match status" value="1"/>
</dbReference>
<feature type="repeat" description="PPR" evidence="4">
    <location>
        <begin position="1729"/>
        <end position="1763"/>
    </location>
</feature>
<dbReference type="InterPro" id="IPR036397">
    <property type="entry name" value="RNaseH_sf"/>
</dbReference>
<keyword evidence="3" id="KW-0809">Transit peptide</keyword>
<dbReference type="InterPro" id="IPR002156">
    <property type="entry name" value="RNaseH_domain"/>
</dbReference>
<dbReference type="CDD" id="cd06222">
    <property type="entry name" value="RNase_H_like"/>
    <property type="match status" value="1"/>
</dbReference>
<evidence type="ECO:0008006" key="13">
    <source>
        <dbReference type="Google" id="ProtNLM"/>
    </source>
</evidence>
<feature type="region of interest" description="Disordered" evidence="5">
    <location>
        <begin position="1383"/>
        <end position="1408"/>
    </location>
</feature>
<dbReference type="InterPro" id="IPR026960">
    <property type="entry name" value="RVT-Znf"/>
</dbReference>
<feature type="domain" description="Endonuclease/exonuclease/phosphatase" evidence="7">
    <location>
        <begin position="15"/>
        <end position="179"/>
    </location>
</feature>
<evidence type="ECO:0000256" key="2">
    <source>
        <dbReference type="ARBA" id="ARBA00022737"/>
    </source>
</evidence>
<protein>
    <recommendedName>
        <fullName evidence="13">Reverse transcriptase</fullName>
    </recommendedName>
</protein>
<evidence type="ECO:0000313" key="12">
    <source>
        <dbReference type="Proteomes" id="UP000007015"/>
    </source>
</evidence>
<feature type="domain" description="Reverse transcriptase zinc-binding" evidence="9">
    <location>
        <begin position="899"/>
        <end position="995"/>
    </location>
</feature>
<dbReference type="Gene3D" id="3.60.10.10">
    <property type="entry name" value="Endonuclease/exonuclease/phosphatase"/>
    <property type="match status" value="1"/>
</dbReference>
<dbReference type="CDD" id="cd01650">
    <property type="entry name" value="RT_nLTR_like"/>
    <property type="match status" value="1"/>
</dbReference>
<dbReference type="Pfam" id="PF13966">
    <property type="entry name" value="zf-RVT"/>
    <property type="match status" value="1"/>
</dbReference>
<dbReference type="STRING" id="39946.B8AJV1"/>
<dbReference type="EMBL" id="CM000128">
    <property type="protein sequence ID" value="EEC76169.1"/>
    <property type="molecule type" value="Genomic_DNA"/>
</dbReference>
<evidence type="ECO:0000256" key="4">
    <source>
        <dbReference type="PROSITE-ProRule" id="PRU00708"/>
    </source>
</evidence>
<dbReference type="InterPro" id="IPR011990">
    <property type="entry name" value="TPR-like_helical_dom_sf"/>
</dbReference>